<evidence type="ECO:0008006" key="3">
    <source>
        <dbReference type="Google" id="ProtNLM"/>
    </source>
</evidence>
<dbReference type="InterPro" id="IPR008878">
    <property type="entry name" value="Transposase_IS66_Orf2"/>
</dbReference>
<gene>
    <name evidence="1" type="ORF">Q664_34895</name>
</gene>
<dbReference type="EMBL" id="JPMI01000243">
    <property type="protein sequence ID" value="KFA89415.1"/>
    <property type="molecule type" value="Genomic_DNA"/>
</dbReference>
<dbReference type="Pfam" id="PF05717">
    <property type="entry name" value="TnpB_IS66"/>
    <property type="match status" value="1"/>
</dbReference>
<accession>A0A084SLT0</accession>
<protein>
    <recommendedName>
        <fullName evidence="3">Transposase</fullName>
    </recommendedName>
</protein>
<evidence type="ECO:0000313" key="2">
    <source>
        <dbReference type="Proteomes" id="UP000028547"/>
    </source>
</evidence>
<dbReference type="RefSeq" id="WP_043405239.1">
    <property type="nucleotide sequence ID" value="NZ_JPMI01000243.1"/>
</dbReference>
<comment type="caution">
    <text evidence="1">The sequence shown here is derived from an EMBL/GenBank/DDBJ whole genome shotgun (WGS) entry which is preliminary data.</text>
</comment>
<organism evidence="1 2">
    <name type="scientific">Archangium violaceum Cb vi76</name>
    <dbReference type="NCBI Taxonomy" id="1406225"/>
    <lineage>
        <taxon>Bacteria</taxon>
        <taxon>Pseudomonadati</taxon>
        <taxon>Myxococcota</taxon>
        <taxon>Myxococcia</taxon>
        <taxon>Myxococcales</taxon>
        <taxon>Cystobacterineae</taxon>
        <taxon>Archangiaceae</taxon>
        <taxon>Archangium</taxon>
    </lineage>
</organism>
<dbReference type="AlphaFoldDB" id="A0A084SLT0"/>
<proteinExistence type="predicted"/>
<dbReference type="NCBIfam" id="NF033819">
    <property type="entry name" value="IS66_TnpB"/>
    <property type="match status" value="1"/>
</dbReference>
<dbReference type="PANTHER" id="PTHR36455">
    <property type="match status" value="1"/>
</dbReference>
<dbReference type="Proteomes" id="UP000028547">
    <property type="component" value="Unassembled WGS sequence"/>
</dbReference>
<name>A0A084SLT0_9BACT</name>
<evidence type="ECO:0000313" key="1">
    <source>
        <dbReference type="EMBL" id="KFA89415.1"/>
    </source>
</evidence>
<dbReference type="PANTHER" id="PTHR36455:SF1">
    <property type="entry name" value="BLR8292 PROTEIN"/>
    <property type="match status" value="1"/>
</dbReference>
<reference evidence="1 2" key="1">
    <citation type="submission" date="2014-07" db="EMBL/GenBank/DDBJ databases">
        <title>Draft Genome Sequence of Gephyronic Acid Producer, Cystobacter violaceus Strain Cb vi76.</title>
        <authorList>
            <person name="Stevens D.C."/>
            <person name="Young J."/>
            <person name="Carmichael R."/>
            <person name="Tan J."/>
            <person name="Taylor R.E."/>
        </authorList>
    </citation>
    <scope>NUCLEOTIDE SEQUENCE [LARGE SCALE GENOMIC DNA]</scope>
    <source>
        <strain evidence="1 2">Cb vi76</strain>
    </source>
</reference>
<sequence length="123" mass="13966">MLTLPASVRIHLASQPVDMRKSFDGLSALARQVLREDPLSGHLFVFFNRTRDMVKVLWWHSGGFCLFSKRLEKGSFRLPHPLPEDTGGVRLEAVELTLLLEGIDLKASVRRPRWQPPPLKSPV</sequence>